<dbReference type="RefSeq" id="WP_112158684.1">
    <property type="nucleotide sequence ID" value="NZ_QKRX01000004.1"/>
</dbReference>
<organism evidence="2 3">
    <name type="scientific">Nitrincola tibetensis</name>
    <dbReference type="NCBI Taxonomy" id="2219697"/>
    <lineage>
        <taxon>Bacteria</taxon>
        <taxon>Pseudomonadati</taxon>
        <taxon>Pseudomonadota</taxon>
        <taxon>Gammaproteobacteria</taxon>
        <taxon>Oceanospirillales</taxon>
        <taxon>Oceanospirillaceae</taxon>
        <taxon>Nitrincola</taxon>
    </lineage>
</organism>
<dbReference type="Pfam" id="PF11748">
    <property type="entry name" value="DUF3306"/>
    <property type="match status" value="1"/>
</dbReference>
<dbReference type="AlphaFoldDB" id="A0A364NN97"/>
<protein>
    <recommendedName>
        <fullName evidence="4">DUF3306 domain-containing protein</fullName>
    </recommendedName>
</protein>
<evidence type="ECO:0000313" key="2">
    <source>
        <dbReference type="EMBL" id="RAU18579.1"/>
    </source>
</evidence>
<keyword evidence="3" id="KW-1185">Reference proteome</keyword>
<comment type="caution">
    <text evidence="2">The sequence shown here is derived from an EMBL/GenBank/DDBJ whole genome shotgun (WGS) entry which is preliminary data.</text>
</comment>
<dbReference type="EMBL" id="QKRX01000004">
    <property type="protein sequence ID" value="RAU18579.1"/>
    <property type="molecule type" value="Genomic_DNA"/>
</dbReference>
<dbReference type="OrthoDB" id="5609487at2"/>
<evidence type="ECO:0008006" key="4">
    <source>
        <dbReference type="Google" id="ProtNLM"/>
    </source>
</evidence>
<name>A0A364NN97_9GAMM</name>
<proteinExistence type="predicted"/>
<feature type="region of interest" description="Disordered" evidence="1">
    <location>
        <begin position="174"/>
        <end position="200"/>
    </location>
</feature>
<dbReference type="InterPro" id="IPR021735">
    <property type="entry name" value="DUF3306"/>
</dbReference>
<dbReference type="Proteomes" id="UP000250744">
    <property type="component" value="Unassembled WGS sequence"/>
</dbReference>
<gene>
    <name evidence="2" type="ORF">DN062_07340</name>
</gene>
<evidence type="ECO:0000313" key="3">
    <source>
        <dbReference type="Proteomes" id="UP000250744"/>
    </source>
</evidence>
<sequence length="200" mass="22334">MTDGFLSRWSRLKRRELDESSSPASELDSSVAIEDTLIESDMSVVITDVEEPESPPHSSEDLPGEEVVLTDIDMPDLSTITSKSDMSMFFSSGVSAELKKKALRQFFHQPEFNVRDPLDDYALDYSNPTKLILKPGEVVRGWAKERMDEAMEKARDVLLSDNKVVDSEGVYLKEEGAVDQSNDGTDEAVLHSKNEQGETK</sequence>
<accession>A0A364NN97</accession>
<feature type="compositionally biased region" description="Basic and acidic residues" evidence="1">
    <location>
        <begin position="188"/>
        <end position="200"/>
    </location>
</feature>
<reference evidence="2 3" key="1">
    <citation type="submission" date="2018-06" db="EMBL/GenBank/DDBJ databases">
        <title>Nitrincola tibetense sp. nov., isolated from Lake XuguoCo on Tibetan Plateau.</title>
        <authorList>
            <person name="Xing P."/>
        </authorList>
    </citation>
    <scope>NUCLEOTIDE SEQUENCE [LARGE SCALE GENOMIC DNA]</scope>
    <source>
        <strain evidence="3">xg18</strain>
    </source>
</reference>
<evidence type="ECO:0000256" key="1">
    <source>
        <dbReference type="SAM" id="MobiDB-lite"/>
    </source>
</evidence>